<reference evidence="1 2" key="2">
    <citation type="submission" date="2018-04" db="EMBL/GenBank/DDBJ databases">
        <title>OglaRS2 (Oryza glaberrima Reference Sequence Version 2).</title>
        <authorList>
            <person name="Zhang J."/>
            <person name="Kudrna D."/>
            <person name="Lee S."/>
            <person name="Talag J."/>
            <person name="Rajasekar S."/>
            <person name="Wing R.A."/>
        </authorList>
    </citation>
    <scope>NUCLEOTIDE SEQUENCE [LARGE SCALE GENOMIC DNA]</scope>
    <source>
        <strain evidence="1 2">cv. IRGC 96717</strain>
    </source>
</reference>
<reference evidence="1" key="1">
    <citation type="submission" date="2015-06" db="UniProtKB">
        <authorList>
            <consortium name="EnsemblPlants"/>
        </authorList>
    </citation>
    <scope>IDENTIFICATION</scope>
</reference>
<dbReference type="Gramene" id="ORGLA01G0119600.1">
    <property type="protein sequence ID" value="ORGLA01G0119600.1"/>
    <property type="gene ID" value="ORGLA01G0119600"/>
</dbReference>
<protein>
    <submittedName>
        <fullName evidence="1">Uncharacterized protein</fullName>
    </submittedName>
</protein>
<organism evidence="1 2">
    <name type="scientific">Oryza glaberrima</name>
    <name type="common">African rice</name>
    <dbReference type="NCBI Taxonomy" id="4538"/>
    <lineage>
        <taxon>Eukaryota</taxon>
        <taxon>Viridiplantae</taxon>
        <taxon>Streptophyta</taxon>
        <taxon>Embryophyta</taxon>
        <taxon>Tracheophyta</taxon>
        <taxon>Spermatophyta</taxon>
        <taxon>Magnoliopsida</taxon>
        <taxon>Liliopsida</taxon>
        <taxon>Poales</taxon>
        <taxon>Poaceae</taxon>
        <taxon>BOP clade</taxon>
        <taxon>Oryzoideae</taxon>
        <taxon>Oryzeae</taxon>
        <taxon>Oryzinae</taxon>
        <taxon>Oryza</taxon>
    </lineage>
</organism>
<dbReference type="AlphaFoldDB" id="I1NMV6"/>
<dbReference type="HOGENOM" id="CLU_176700_0_0_1"/>
<sequence>MTAAEFLPSVVNTDKLGMLAGRVGIELVETAIELEILLASASFDRGGVWSDLAAGLTSATYCIAAIIIVHLHLHHPSLPGAIEGHHVHCPSFPGALRGRRCHLNLL</sequence>
<dbReference type="OMA" id="SATYCIA"/>
<dbReference type="Proteomes" id="UP000007306">
    <property type="component" value="Chromosome 1"/>
</dbReference>
<keyword evidence="2" id="KW-1185">Reference proteome</keyword>
<proteinExistence type="predicted"/>
<evidence type="ECO:0000313" key="2">
    <source>
        <dbReference type="Proteomes" id="UP000007306"/>
    </source>
</evidence>
<dbReference type="EnsemblPlants" id="ORGLA01G0119600.1">
    <property type="protein sequence ID" value="ORGLA01G0119600.1"/>
    <property type="gene ID" value="ORGLA01G0119600"/>
</dbReference>
<evidence type="ECO:0000313" key="1">
    <source>
        <dbReference type="EnsemblPlants" id="ORGLA01G0119600.1"/>
    </source>
</evidence>
<accession>I1NMV6</accession>
<name>I1NMV6_ORYGL</name>